<dbReference type="Proteomes" id="UP001454036">
    <property type="component" value="Unassembled WGS sequence"/>
</dbReference>
<dbReference type="AlphaFoldDB" id="A0AAV3NXV3"/>
<accession>A0AAV3NXV3</accession>
<evidence type="ECO:0000313" key="3">
    <source>
        <dbReference type="EMBL" id="GAA0143256.1"/>
    </source>
</evidence>
<feature type="compositionally biased region" description="Pro residues" evidence="1">
    <location>
        <begin position="1"/>
        <end position="18"/>
    </location>
</feature>
<sequence>MAAEPPPTTEMNPDPPSNDPDAEIIYRKIDPSSPYYLGSNDNPGNMIRTVKLHAMNYEQWARSMRLSLRSRRKFEFIDSTIQKPMNPAHLCDWDAVQSTLVQWIMNTINETQKNMIPYFEEEELLWDLL</sequence>
<feature type="region of interest" description="Disordered" evidence="1">
    <location>
        <begin position="1"/>
        <end position="23"/>
    </location>
</feature>
<dbReference type="InterPro" id="IPR029472">
    <property type="entry name" value="Copia-like_N"/>
</dbReference>
<proteinExistence type="predicted"/>
<feature type="domain" description="Retrotransposon Copia-like N-terminal" evidence="2">
    <location>
        <begin position="39"/>
        <end position="84"/>
    </location>
</feature>
<evidence type="ECO:0000313" key="4">
    <source>
        <dbReference type="Proteomes" id="UP001454036"/>
    </source>
</evidence>
<name>A0AAV3NXV3_LITER</name>
<protein>
    <recommendedName>
        <fullName evidence="2">Retrotransposon Copia-like N-terminal domain-containing protein</fullName>
    </recommendedName>
</protein>
<gene>
    <name evidence="3" type="ORF">LIER_03982</name>
</gene>
<dbReference type="EMBL" id="BAABME010000496">
    <property type="protein sequence ID" value="GAA0143256.1"/>
    <property type="molecule type" value="Genomic_DNA"/>
</dbReference>
<evidence type="ECO:0000259" key="2">
    <source>
        <dbReference type="Pfam" id="PF14244"/>
    </source>
</evidence>
<reference evidence="3 4" key="1">
    <citation type="submission" date="2024-01" db="EMBL/GenBank/DDBJ databases">
        <title>The complete chloroplast genome sequence of Lithospermum erythrorhizon: insights into the phylogenetic relationship among Boraginaceae species and the maternal lineages of purple gromwells.</title>
        <authorList>
            <person name="Okada T."/>
            <person name="Watanabe K."/>
        </authorList>
    </citation>
    <scope>NUCLEOTIDE SEQUENCE [LARGE SCALE GENOMIC DNA]</scope>
</reference>
<dbReference type="PANTHER" id="PTHR37610">
    <property type="entry name" value="CCHC-TYPE DOMAIN-CONTAINING PROTEIN"/>
    <property type="match status" value="1"/>
</dbReference>
<evidence type="ECO:0000256" key="1">
    <source>
        <dbReference type="SAM" id="MobiDB-lite"/>
    </source>
</evidence>
<organism evidence="3 4">
    <name type="scientific">Lithospermum erythrorhizon</name>
    <name type="common">Purple gromwell</name>
    <name type="synonym">Lithospermum officinale var. erythrorhizon</name>
    <dbReference type="NCBI Taxonomy" id="34254"/>
    <lineage>
        <taxon>Eukaryota</taxon>
        <taxon>Viridiplantae</taxon>
        <taxon>Streptophyta</taxon>
        <taxon>Embryophyta</taxon>
        <taxon>Tracheophyta</taxon>
        <taxon>Spermatophyta</taxon>
        <taxon>Magnoliopsida</taxon>
        <taxon>eudicotyledons</taxon>
        <taxon>Gunneridae</taxon>
        <taxon>Pentapetalae</taxon>
        <taxon>asterids</taxon>
        <taxon>lamiids</taxon>
        <taxon>Boraginales</taxon>
        <taxon>Boraginaceae</taxon>
        <taxon>Boraginoideae</taxon>
        <taxon>Lithospermeae</taxon>
        <taxon>Lithospermum</taxon>
    </lineage>
</organism>
<keyword evidence="4" id="KW-1185">Reference proteome</keyword>
<comment type="caution">
    <text evidence="3">The sequence shown here is derived from an EMBL/GenBank/DDBJ whole genome shotgun (WGS) entry which is preliminary data.</text>
</comment>
<dbReference type="PANTHER" id="PTHR37610:SF101">
    <property type="entry name" value="(RAPE) HYPOTHETICAL PROTEIN"/>
    <property type="match status" value="1"/>
</dbReference>
<dbReference type="Pfam" id="PF14244">
    <property type="entry name" value="Retrotran_gag_3"/>
    <property type="match status" value="1"/>
</dbReference>